<dbReference type="Gene3D" id="3.40.50.720">
    <property type="entry name" value="NAD(P)-binding Rossmann-like Domain"/>
    <property type="match status" value="1"/>
</dbReference>
<sequence length="384" mass="41813">MPNKPPYGLLLIAGNLTHQENYARALAADPRCRLIGLTDEADIPPRRAELNSMLAEELGIPLLPDLAAALARDDVQIVSVCAEPERRGRIAAQCARAGKHLYIDKPLGTTVEEARHVVAAVNDAGVTNQLFSLVHTPTAYRAKEIVDSGRLGDLSAIHYELMFAKGIAGTADLTRPRQEKAVADRFTFVDSKRELFCVGWYPLIFFPWLTGRRVTSVYATTSNYFFAEHQNNNVEDFSCLLLELEGGLTATVTCGRTGWSSHPSHGFHKIHLVGEAESVDLDAYEPHLEIHNDAPAWRQPAVGHPEDPMGFWSSTQTAGGVEPKTDWLPVQPAVADDAVSFLDCLQQGRPSDVPVALGAHAVEVILAGYQSAAQGQPVTIPLED</sequence>
<feature type="domain" description="Gfo/Idh/MocA-like oxidoreductase N-terminal" evidence="1">
    <location>
        <begin position="19"/>
        <end position="127"/>
    </location>
</feature>
<dbReference type="GO" id="GO:0000166">
    <property type="term" value="F:nucleotide binding"/>
    <property type="evidence" value="ECO:0007669"/>
    <property type="project" value="InterPro"/>
</dbReference>
<evidence type="ECO:0000313" key="4">
    <source>
        <dbReference type="Proteomes" id="UP000319383"/>
    </source>
</evidence>
<dbReference type="Proteomes" id="UP000319383">
    <property type="component" value="Chromosome"/>
</dbReference>
<dbReference type="AlphaFoldDB" id="A0A517ZKX3"/>
<keyword evidence="4" id="KW-1185">Reference proteome</keyword>
<dbReference type="SUPFAM" id="SSF55347">
    <property type="entry name" value="Glyceraldehyde-3-phosphate dehydrogenase-like, C-terminal domain"/>
    <property type="match status" value="1"/>
</dbReference>
<gene>
    <name evidence="3" type="ORF">Mal52_15790</name>
</gene>
<dbReference type="PANTHER" id="PTHR43377:SF1">
    <property type="entry name" value="BILIVERDIN REDUCTASE A"/>
    <property type="match status" value="1"/>
</dbReference>
<dbReference type="InterPro" id="IPR051450">
    <property type="entry name" value="Gfo/Idh/MocA_Oxidoreductases"/>
</dbReference>
<dbReference type="InterPro" id="IPR036291">
    <property type="entry name" value="NAD(P)-bd_dom_sf"/>
</dbReference>
<protein>
    <submittedName>
        <fullName evidence="3">Putative oxidoreductase</fullName>
    </submittedName>
</protein>
<evidence type="ECO:0000259" key="2">
    <source>
        <dbReference type="Pfam" id="PF22725"/>
    </source>
</evidence>
<dbReference type="InterPro" id="IPR000683">
    <property type="entry name" value="Gfo/Idh/MocA-like_OxRdtase_N"/>
</dbReference>
<proteinExistence type="predicted"/>
<dbReference type="RefSeq" id="WP_145375165.1">
    <property type="nucleotide sequence ID" value="NZ_CP036276.1"/>
</dbReference>
<dbReference type="SUPFAM" id="SSF51735">
    <property type="entry name" value="NAD(P)-binding Rossmann-fold domains"/>
    <property type="match status" value="1"/>
</dbReference>
<dbReference type="PANTHER" id="PTHR43377">
    <property type="entry name" value="BILIVERDIN REDUCTASE A"/>
    <property type="match status" value="1"/>
</dbReference>
<name>A0A517ZKX3_9PLAN</name>
<organism evidence="3 4">
    <name type="scientific">Symmachiella dynata</name>
    <dbReference type="NCBI Taxonomy" id="2527995"/>
    <lineage>
        <taxon>Bacteria</taxon>
        <taxon>Pseudomonadati</taxon>
        <taxon>Planctomycetota</taxon>
        <taxon>Planctomycetia</taxon>
        <taxon>Planctomycetales</taxon>
        <taxon>Planctomycetaceae</taxon>
        <taxon>Symmachiella</taxon>
    </lineage>
</organism>
<feature type="domain" description="GFO/IDH/MocA-like oxidoreductase" evidence="2">
    <location>
        <begin position="141"/>
        <end position="276"/>
    </location>
</feature>
<evidence type="ECO:0000313" key="3">
    <source>
        <dbReference type="EMBL" id="QDU43107.1"/>
    </source>
</evidence>
<dbReference type="Gene3D" id="3.30.360.10">
    <property type="entry name" value="Dihydrodipicolinate Reductase, domain 2"/>
    <property type="match status" value="1"/>
</dbReference>
<dbReference type="InterPro" id="IPR055170">
    <property type="entry name" value="GFO_IDH_MocA-like_dom"/>
</dbReference>
<dbReference type="KEGG" id="sdyn:Mal52_15790"/>
<dbReference type="EMBL" id="CP036276">
    <property type="protein sequence ID" value="QDU43107.1"/>
    <property type="molecule type" value="Genomic_DNA"/>
</dbReference>
<accession>A0A517ZKX3</accession>
<reference evidence="3 4" key="1">
    <citation type="submission" date="2019-02" db="EMBL/GenBank/DDBJ databases">
        <title>Deep-cultivation of Planctomycetes and their phenomic and genomic characterization uncovers novel biology.</title>
        <authorList>
            <person name="Wiegand S."/>
            <person name="Jogler M."/>
            <person name="Boedeker C."/>
            <person name="Pinto D."/>
            <person name="Vollmers J."/>
            <person name="Rivas-Marin E."/>
            <person name="Kohn T."/>
            <person name="Peeters S.H."/>
            <person name="Heuer A."/>
            <person name="Rast P."/>
            <person name="Oberbeckmann S."/>
            <person name="Bunk B."/>
            <person name="Jeske O."/>
            <person name="Meyerdierks A."/>
            <person name="Storesund J.E."/>
            <person name="Kallscheuer N."/>
            <person name="Luecker S."/>
            <person name="Lage O.M."/>
            <person name="Pohl T."/>
            <person name="Merkel B.J."/>
            <person name="Hornburger P."/>
            <person name="Mueller R.-W."/>
            <person name="Bruemmer F."/>
            <person name="Labrenz M."/>
            <person name="Spormann A.M."/>
            <person name="Op den Camp H."/>
            <person name="Overmann J."/>
            <person name="Amann R."/>
            <person name="Jetten M.S.M."/>
            <person name="Mascher T."/>
            <person name="Medema M.H."/>
            <person name="Devos D.P."/>
            <person name="Kaster A.-K."/>
            <person name="Ovreas L."/>
            <person name="Rohde M."/>
            <person name="Galperin M.Y."/>
            <person name="Jogler C."/>
        </authorList>
    </citation>
    <scope>NUCLEOTIDE SEQUENCE [LARGE SCALE GENOMIC DNA]</scope>
    <source>
        <strain evidence="3 4">Mal52</strain>
    </source>
</reference>
<evidence type="ECO:0000259" key="1">
    <source>
        <dbReference type="Pfam" id="PF01408"/>
    </source>
</evidence>
<dbReference type="Pfam" id="PF22725">
    <property type="entry name" value="GFO_IDH_MocA_C3"/>
    <property type="match status" value="1"/>
</dbReference>
<dbReference type="Pfam" id="PF01408">
    <property type="entry name" value="GFO_IDH_MocA"/>
    <property type="match status" value="1"/>
</dbReference>